<accession>A0A3B0LYK8</accession>
<gene>
    <name evidence="1" type="ORF">ARTV_0689</name>
</gene>
<name>A0A3B0LYK8_9GAMM</name>
<proteinExistence type="predicted"/>
<reference evidence="1" key="1">
    <citation type="submission" date="2018-04" db="EMBL/GenBank/DDBJ databases">
        <authorList>
            <person name="Go L.Y."/>
            <person name="Mitchell J.A."/>
        </authorList>
    </citation>
    <scope>NUCLEOTIDE SEQUENCE</scope>
    <source>
        <strain evidence="1">ARTV</strain>
    </source>
</reference>
<protein>
    <recommendedName>
        <fullName evidence="2">P2 phage tail completion protein R (GpR)</fullName>
    </recommendedName>
</protein>
<evidence type="ECO:0000313" key="1">
    <source>
        <dbReference type="EMBL" id="SSW95033.1"/>
    </source>
</evidence>
<dbReference type="InterPro" id="IPR009678">
    <property type="entry name" value="Phage_tail_completion_R"/>
</dbReference>
<dbReference type="EMBL" id="UFQR01000002">
    <property type="protein sequence ID" value="SSW95033.1"/>
    <property type="molecule type" value="Genomic_DNA"/>
</dbReference>
<dbReference type="AlphaFoldDB" id="A0A3B0LYK8"/>
<organism evidence="1">
    <name type="scientific">Arsenophonus endosymbiont of Trialeurodes vaporariorum</name>
    <dbReference type="NCBI Taxonomy" id="235567"/>
    <lineage>
        <taxon>Bacteria</taxon>
        <taxon>Pseudomonadati</taxon>
        <taxon>Pseudomonadota</taxon>
        <taxon>Gammaproteobacteria</taxon>
        <taxon>Enterobacterales</taxon>
        <taxon>Morganellaceae</taxon>
        <taxon>Arsenophonus</taxon>
    </lineage>
</organism>
<dbReference type="Pfam" id="PF06891">
    <property type="entry name" value="P2_Phage_GpR"/>
    <property type="match status" value="1"/>
</dbReference>
<sequence length="141" mass="16528">MKKLAELRRYLAEKIVYFTENLDNLYLFVENRHIVSILAPSLSYEYQYTVDLIAERFSGDKNILMEVIIDWLKNHQPELLANPDKRHDGFKFEAVIHNNQTADISIELTLTERVLVTEKDGQYWVTAIPEPPDPFNDWSSV</sequence>
<evidence type="ECO:0008006" key="2">
    <source>
        <dbReference type="Google" id="ProtNLM"/>
    </source>
</evidence>